<accession>A0A921JWL3</accession>
<evidence type="ECO:0000256" key="5">
    <source>
        <dbReference type="SAM" id="SignalP"/>
    </source>
</evidence>
<evidence type="ECO:0000313" key="7">
    <source>
        <dbReference type="EMBL" id="HJE87295.1"/>
    </source>
</evidence>
<dbReference type="EMBL" id="DYXN01000101">
    <property type="protein sequence ID" value="HJE87295.1"/>
    <property type="molecule type" value="Genomic_DNA"/>
</dbReference>
<keyword evidence="4" id="KW-1133">Transmembrane helix</keyword>
<feature type="region of interest" description="Disordered" evidence="3">
    <location>
        <begin position="148"/>
        <end position="229"/>
    </location>
</feature>
<dbReference type="AlphaFoldDB" id="A0A921JWL3"/>
<name>A0A921JWL3_9LACO</name>
<dbReference type="InterPro" id="IPR037250">
    <property type="entry name" value="NEAT_dom_sf"/>
</dbReference>
<dbReference type="Proteomes" id="UP000721920">
    <property type="component" value="Unassembled WGS sequence"/>
</dbReference>
<proteinExistence type="predicted"/>
<evidence type="ECO:0000313" key="8">
    <source>
        <dbReference type="Proteomes" id="UP000721920"/>
    </source>
</evidence>
<dbReference type="PROSITE" id="PS50978">
    <property type="entry name" value="NEAT"/>
    <property type="match status" value="1"/>
</dbReference>
<feature type="signal peptide" evidence="5">
    <location>
        <begin position="1"/>
        <end position="27"/>
    </location>
</feature>
<dbReference type="InterPro" id="IPR006635">
    <property type="entry name" value="NEAT_dom"/>
</dbReference>
<dbReference type="Gene3D" id="2.60.40.1850">
    <property type="match status" value="1"/>
</dbReference>
<sequence>MHRIKQWGLALALFLGLLSLGTIAAHAQSIDYAALKYGTHQTSMASGYFVHPATVRVQNHAYVVTMDLKTAKKLTSWPVKVLAVDGRAPENVRKVKDSAGNSHVYYSFTTTNLKRNINARLAIDVPDVYKAKHKITFRFKTGNLPALNAASRSTQTTTAKTTTQKPVTATEKPARQSAASSSSASQRAASSATAQSKATRSSASQATSSRQATSSSTQPTESAKVADQVPHQKTHWGGLIGGIVAIVVLVGGGSWWYFGRH</sequence>
<evidence type="ECO:0000256" key="1">
    <source>
        <dbReference type="ARBA" id="ARBA00004196"/>
    </source>
</evidence>
<feature type="compositionally biased region" description="Low complexity" evidence="3">
    <location>
        <begin position="154"/>
        <end position="218"/>
    </location>
</feature>
<keyword evidence="4" id="KW-0472">Membrane</keyword>
<reference evidence="7" key="2">
    <citation type="submission" date="2021-09" db="EMBL/GenBank/DDBJ databases">
        <authorList>
            <person name="Gilroy R."/>
        </authorList>
    </citation>
    <scope>NUCLEOTIDE SEQUENCE</scope>
    <source>
        <strain evidence="7">CHK173-2145</strain>
    </source>
</reference>
<dbReference type="SMART" id="SM00725">
    <property type="entry name" value="NEAT"/>
    <property type="match status" value="1"/>
</dbReference>
<protein>
    <submittedName>
        <fullName evidence="7">NEAT domain-containing protein</fullName>
    </submittedName>
</protein>
<keyword evidence="4" id="KW-0812">Transmembrane</keyword>
<feature type="domain" description="NEAT" evidence="6">
    <location>
        <begin position="23"/>
        <end position="155"/>
    </location>
</feature>
<organism evidence="7 8">
    <name type="scientific">Levilactobacillus hammesii</name>
    <dbReference type="NCBI Taxonomy" id="267633"/>
    <lineage>
        <taxon>Bacteria</taxon>
        <taxon>Bacillati</taxon>
        <taxon>Bacillota</taxon>
        <taxon>Bacilli</taxon>
        <taxon>Lactobacillales</taxon>
        <taxon>Lactobacillaceae</taxon>
        <taxon>Levilactobacillus</taxon>
    </lineage>
</organism>
<keyword evidence="2 5" id="KW-0732">Signal</keyword>
<comment type="caution">
    <text evidence="7">The sequence shown here is derived from an EMBL/GenBank/DDBJ whole genome shotgun (WGS) entry which is preliminary data.</text>
</comment>
<dbReference type="Pfam" id="PF05031">
    <property type="entry name" value="NEAT"/>
    <property type="match status" value="1"/>
</dbReference>
<evidence type="ECO:0000259" key="6">
    <source>
        <dbReference type="PROSITE" id="PS50978"/>
    </source>
</evidence>
<gene>
    <name evidence="7" type="ORF">K8U88_06880</name>
</gene>
<evidence type="ECO:0000256" key="2">
    <source>
        <dbReference type="ARBA" id="ARBA00022729"/>
    </source>
</evidence>
<feature type="chain" id="PRO_5037894246" evidence="5">
    <location>
        <begin position="28"/>
        <end position="261"/>
    </location>
</feature>
<feature type="transmembrane region" description="Helical" evidence="4">
    <location>
        <begin position="236"/>
        <end position="258"/>
    </location>
</feature>
<evidence type="ECO:0000256" key="3">
    <source>
        <dbReference type="SAM" id="MobiDB-lite"/>
    </source>
</evidence>
<reference evidence="7" key="1">
    <citation type="journal article" date="2021" name="PeerJ">
        <title>Extensive microbial diversity within the chicken gut microbiome revealed by metagenomics and culture.</title>
        <authorList>
            <person name="Gilroy R."/>
            <person name="Ravi A."/>
            <person name="Getino M."/>
            <person name="Pursley I."/>
            <person name="Horton D.L."/>
            <person name="Alikhan N.F."/>
            <person name="Baker D."/>
            <person name="Gharbi K."/>
            <person name="Hall N."/>
            <person name="Watson M."/>
            <person name="Adriaenssens E.M."/>
            <person name="Foster-Nyarko E."/>
            <person name="Jarju S."/>
            <person name="Secka A."/>
            <person name="Antonio M."/>
            <person name="Oren A."/>
            <person name="Chaudhuri R.R."/>
            <person name="La Ragione R."/>
            <person name="Hildebrand F."/>
            <person name="Pallen M.J."/>
        </authorList>
    </citation>
    <scope>NUCLEOTIDE SEQUENCE</scope>
    <source>
        <strain evidence="7">CHK173-2145</strain>
    </source>
</reference>
<dbReference type="SUPFAM" id="SSF158911">
    <property type="entry name" value="NEAT domain-like"/>
    <property type="match status" value="1"/>
</dbReference>
<comment type="subcellular location">
    <subcellularLocation>
        <location evidence="1">Cell envelope</location>
    </subcellularLocation>
</comment>
<dbReference type="GO" id="GO:0030313">
    <property type="term" value="C:cell envelope"/>
    <property type="evidence" value="ECO:0007669"/>
    <property type="project" value="UniProtKB-SubCell"/>
</dbReference>
<dbReference type="CDD" id="cd06920">
    <property type="entry name" value="NEAT"/>
    <property type="match status" value="1"/>
</dbReference>
<evidence type="ECO:0000256" key="4">
    <source>
        <dbReference type="SAM" id="Phobius"/>
    </source>
</evidence>